<dbReference type="EMBL" id="CP053452">
    <property type="protein sequence ID" value="QJW95988.1"/>
    <property type="molecule type" value="Genomic_DNA"/>
</dbReference>
<dbReference type="KEGG" id="ftj:FTUN_3542"/>
<dbReference type="InterPro" id="IPR000182">
    <property type="entry name" value="GNAT_dom"/>
</dbReference>
<dbReference type="InterPro" id="IPR050832">
    <property type="entry name" value="Bact_Acetyltransf"/>
</dbReference>
<dbReference type="SUPFAM" id="SSF55729">
    <property type="entry name" value="Acyl-CoA N-acyltransferases (Nat)"/>
    <property type="match status" value="1"/>
</dbReference>
<dbReference type="AlphaFoldDB" id="A0A6M5YPY4"/>
<dbReference type="Proteomes" id="UP000503447">
    <property type="component" value="Chromosome"/>
</dbReference>
<reference evidence="5" key="1">
    <citation type="submission" date="2020-05" db="EMBL/GenBank/DDBJ databases">
        <title>Frigoriglobus tundricola gen. nov., sp. nov., a psychrotolerant cellulolytic planctomycete of the family Gemmataceae with two divergent copies of 16S rRNA gene.</title>
        <authorList>
            <person name="Kulichevskaya I.S."/>
            <person name="Ivanova A.A."/>
            <person name="Naumoff D.G."/>
            <person name="Beletsky A.V."/>
            <person name="Rijpstra W.I.C."/>
            <person name="Sinninghe Damste J.S."/>
            <person name="Mardanov A.V."/>
            <person name="Ravin N.V."/>
            <person name="Dedysh S.N."/>
        </authorList>
    </citation>
    <scope>NUCLEOTIDE SEQUENCE [LARGE SCALE GENOMIC DNA]</scope>
    <source>
        <strain evidence="5">PL17</strain>
    </source>
</reference>
<evidence type="ECO:0000313" key="5">
    <source>
        <dbReference type="Proteomes" id="UP000503447"/>
    </source>
</evidence>
<dbReference type="Gene3D" id="3.40.630.30">
    <property type="match status" value="1"/>
</dbReference>
<proteinExistence type="predicted"/>
<dbReference type="GO" id="GO:0016747">
    <property type="term" value="F:acyltransferase activity, transferring groups other than amino-acyl groups"/>
    <property type="evidence" value="ECO:0007669"/>
    <property type="project" value="InterPro"/>
</dbReference>
<gene>
    <name evidence="4" type="ORF">FTUN_3542</name>
</gene>
<evidence type="ECO:0000259" key="3">
    <source>
        <dbReference type="PROSITE" id="PS51186"/>
    </source>
</evidence>
<dbReference type="PROSITE" id="PS51186">
    <property type="entry name" value="GNAT"/>
    <property type="match status" value="1"/>
</dbReference>
<keyword evidence="1 4" id="KW-0808">Transferase</keyword>
<evidence type="ECO:0000256" key="1">
    <source>
        <dbReference type="ARBA" id="ARBA00022679"/>
    </source>
</evidence>
<accession>A0A6M5YPY4</accession>
<protein>
    <submittedName>
        <fullName evidence="4">Acetyltransferase, GNAT family</fullName>
    </submittedName>
</protein>
<keyword evidence="5" id="KW-1185">Reference proteome</keyword>
<keyword evidence="2" id="KW-0012">Acyltransferase</keyword>
<dbReference type="InterPro" id="IPR016181">
    <property type="entry name" value="Acyl_CoA_acyltransferase"/>
</dbReference>
<name>A0A6M5YPY4_9BACT</name>
<feature type="domain" description="N-acetyltransferase" evidence="3">
    <location>
        <begin position="3"/>
        <end position="159"/>
    </location>
</feature>
<organism evidence="4 5">
    <name type="scientific">Frigoriglobus tundricola</name>
    <dbReference type="NCBI Taxonomy" id="2774151"/>
    <lineage>
        <taxon>Bacteria</taxon>
        <taxon>Pseudomonadati</taxon>
        <taxon>Planctomycetota</taxon>
        <taxon>Planctomycetia</taxon>
        <taxon>Gemmatales</taxon>
        <taxon>Gemmataceae</taxon>
        <taxon>Frigoriglobus</taxon>
    </lineage>
</organism>
<dbReference type="CDD" id="cd04301">
    <property type="entry name" value="NAT_SF"/>
    <property type="match status" value="1"/>
</dbReference>
<dbReference type="Pfam" id="PF00583">
    <property type="entry name" value="Acetyltransf_1"/>
    <property type="match status" value="1"/>
</dbReference>
<evidence type="ECO:0000313" key="4">
    <source>
        <dbReference type="EMBL" id="QJW95988.1"/>
    </source>
</evidence>
<evidence type="ECO:0000256" key="2">
    <source>
        <dbReference type="ARBA" id="ARBA00023315"/>
    </source>
</evidence>
<dbReference type="RefSeq" id="WP_171471651.1">
    <property type="nucleotide sequence ID" value="NZ_CP053452.2"/>
</dbReference>
<dbReference type="PANTHER" id="PTHR43877">
    <property type="entry name" value="AMINOALKYLPHOSPHONATE N-ACETYLTRANSFERASE-RELATED-RELATED"/>
    <property type="match status" value="1"/>
</dbReference>
<sequence>MTLSVRRATPADEATLVMFNKAIAWETEHKRLDPAVLAAGVRAVLADPARGFYTVAERGGEVVGQMMITFEWSDWRNGWFWWVQSVYVHEDARRGGVFRALYRAIEQQAAADPSVIGLRLYFETDNARARATYRALGMTDTTYGLMERYPLPGRESHVS</sequence>